<protein>
    <submittedName>
        <fullName evidence="1">Uncharacterized protein</fullName>
    </submittedName>
</protein>
<name>A0AAV4RVN1_CAEEX</name>
<sequence>MYENSCFPRWDLQRLERLSPAWVIIDGETLLPAALDQWQAAALSPTFSRSHLKHLRKFVGRAAPGPVFRFGSRSLCFFPKGASNIRFPLECNAGSP</sequence>
<accession>A0AAV4RVN1</accession>
<gene>
    <name evidence="1" type="ORF">CEXT_135841</name>
</gene>
<evidence type="ECO:0000313" key="1">
    <source>
        <dbReference type="EMBL" id="GIY26408.1"/>
    </source>
</evidence>
<dbReference type="AlphaFoldDB" id="A0AAV4RVN1"/>
<dbReference type="EMBL" id="BPLR01008678">
    <property type="protein sequence ID" value="GIY26408.1"/>
    <property type="molecule type" value="Genomic_DNA"/>
</dbReference>
<proteinExistence type="predicted"/>
<reference evidence="1 2" key="1">
    <citation type="submission" date="2021-06" db="EMBL/GenBank/DDBJ databases">
        <title>Caerostris extrusa draft genome.</title>
        <authorList>
            <person name="Kono N."/>
            <person name="Arakawa K."/>
        </authorList>
    </citation>
    <scope>NUCLEOTIDE SEQUENCE [LARGE SCALE GENOMIC DNA]</scope>
</reference>
<evidence type="ECO:0000313" key="2">
    <source>
        <dbReference type="Proteomes" id="UP001054945"/>
    </source>
</evidence>
<organism evidence="1 2">
    <name type="scientific">Caerostris extrusa</name>
    <name type="common">Bark spider</name>
    <name type="synonym">Caerostris bankana</name>
    <dbReference type="NCBI Taxonomy" id="172846"/>
    <lineage>
        <taxon>Eukaryota</taxon>
        <taxon>Metazoa</taxon>
        <taxon>Ecdysozoa</taxon>
        <taxon>Arthropoda</taxon>
        <taxon>Chelicerata</taxon>
        <taxon>Arachnida</taxon>
        <taxon>Araneae</taxon>
        <taxon>Araneomorphae</taxon>
        <taxon>Entelegynae</taxon>
        <taxon>Araneoidea</taxon>
        <taxon>Araneidae</taxon>
        <taxon>Caerostris</taxon>
    </lineage>
</organism>
<dbReference type="Proteomes" id="UP001054945">
    <property type="component" value="Unassembled WGS sequence"/>
</dbReference>
<comment type="caution">
    <text evidence="1">The sequence shown here is derived from an EMBL/GenBank/DDBJ whole genome shotgun (WGS) entry which is preliminary data.</text>
</comment>
<keyword evidence="2" id="KW-1185">Reference proteome</keyword>